<dbReference type="Pfam" id="PF01320">
    <property type="entry name" value="Colicin_Pyocin"/>
    <property type="match status" value="1"/>
</dbReference>
<accession>A0A7X2BWY1</accession>
<dbReference type="AlphaFoldDB" id="A0A7X2BWY1"/>
<organism evidence="3 4">
    <name type="scientific">Pseudomonas helleri</name>
    <dbReference type="NCBI Taxonomy" id="1608996"/>
    <lineage>
        <taxon>Bacteria</taxon>
        <taxon>Pseudomonadati</taxon>
        <taxon>Pseudomonadota</taxon>
        <taxon>Gammaproteobacteria</taxon>
        <taxon>Pseudomonadales</taxon>
        <taxon>Pseudomonadaceae</taxon>
        <taxon>Pseudomonas</taxon>
    </lineage>
</organism>
<dbReference type="RefSeq" id="WP_048391819.1">
    <property type="nucleotide sequence ID" value="NZ_CAUQEU010000020.1"/>
</dbReference>
<name>A0A7X2BWY1_9PSED</name>
<protein>
    <submittedName>
        <fullName evidence="3">Bacteriocin immunity protein</fullName>
    </submittedName>
</protein>
<evidence type="ECO:0000256" key="1">
    <source>
        <dbReference type="ARBA" id="ARBA00009346"/>
    </source>
</evidence>
<dbReference type="EMBL" id="WIWF01000268">
    <property type="protein sequence ID" value="MQT78173.1"/>
    <property type="molecule type" value="Genomic_DNA"/>
</dbReference>
<keyword evidence="2" id="KW-0079">Bacteriocin immunity</keyword>
<sequence length="83" mass="9579">MSKLINEMSEADFLRFVTKIYNDEYDTEEDHIDAILEFKRLSEHPLGSDLLFYPEVGKSGPEAVVKEIKEWRSSNGKPGFKIV</sequence>
<reference evidence="3 4" key="1">
    <citation type="submission" date="2019-10" db="EMBL/GenBank/DDBJ databases">
        <title>Evaluation of single-gene subtyping targets for Pseudomonas.</title>
        <authorList>
            <person name="Reichler S.J."/>
            <person name="Orsi R.H."/>
            <person name="Wiedmann M."/>
            <person name="Martin N.H."/>
            <person name="Murphy S.I."/>
        </authorList>
    </citation>
    <scope>NUCLEOTIDE SEQUENCE [LARGE SCALE GENOMIC DNA]</scope>
    <source>
        <strain evidence="3 4">FSL R10-2932</strain>
    </source>
</reference>
<proteinExistence type="inferred from homology"/>
<evidence type="ECO:0000313" key="4">
    <source>
        <dbReference type="Proteomes" id="UP000447574"/>
    </source>
</evidence>
<dbReference type="Proteomes" id="UP000447574">
    <property type="component" value="Unassembled WGS sequence"/>
</dbReference>
<dbReference type="CDD" id="cd16363">
    <property type="entry name" value="Col_Im_like"/>
    <property type="match status" value="1"/>
</dbReference>
<evidence type="ECO:0000313" key="3">
    <source>
        <dbReference type="EMBL" id="MQT78173.1"/>
    </source>
</evidence>
<dbReference type="PRINTS" id="PR01299">
    <property type="entry name" value="PYOCIN"/>
</dbReference>
<dbReference type="SUPFAM" id="SSF47345">
    <property type="entry name" value="Colicin E immunity proteins"/>
    <property type="match status" value="1"/>
</dbReference>
<dbReference type="GO" id="GO:0015643">
    <property type="term" value="F:toxic substance binding"/>
    <property type="evidence" value="ECO:0007669"/>
    <property type="project" value="InterPro"/>
</dbReference>
<dbReference type="InterPro" id="IPR035900">
    <property type="entry name" value="Colicin_E_sf"/>
</dbReference>
<gene>
    <name evidence="3" type="ORF">GHO37_28510</name>
</gene>
<dbReference type="InterPro" id="IPR000290">
    <property type="entry name" value="Colicin_pyocin"/>
</dbReference>
<comment type="caution">
    <text evidence="3">The sequence shown here is derived from an EMBL/GenBank/DDBJ whole genome shotgun (WGS) entry which is preliminary data.</text>
</comment>
<dbReference type="Gene3D" id="1.10.1200.20">
    <property type="entry name" value="Colicin E immunity protein"/>
    <property type="match status" value="1"/>
</dbReference>
<evidence type="ECO:0000256" key="2">
    <source>
        <dbReference type="ARBA" id="ARBA00023025"/>
    </source>
</evidence>
<comment type="similarity">
    <text evidence="1">Belongs to the colicins ColE2/ColE8/ColE9 and pyocins S1/S2 family.</text>
</comment>
<dbReference type="GO" id="GO:0030153">
    <property type="term" value="P:bacteriocin immunity"/>
    <property type="evidence" value="ECO:0007669"/>
    <property type="project" value="UniProtKB-KW"/>
</dbReference>